<evidence type="ECO:0000313" key="4">
    <source>
        <dbReference type="EMBL" id="GID10722.1"/>
    </source>
</evidence>
<dbReference type="InterPro" id="IPR024732">
    <property type="entry name" value="NAGLU_C"/>
</dbReference>
<evidence type="ECO:0000259" key="3">
    <source>
        <dbReference type="PROSITE" id="PS50022"/>
    </source>
</evidence>
<evidence type="ECO:0000256" key="1">
    <source>
        <dbReference type="ARBA" id="ARBA00022801"/>
    </source>
</evidence>
<feature type="signal peptide" evidence="2">
    <location>
        <begin position="1"/>
        <end position="26"/>
    </location>
</feature>
<dbReference type="InterPro" id="IPR008979">
    <property type="entry name" value="Galactose-bd-like_sf"/>
</dbReference>
<dbReference type="Pfam" id="PF10633">
    <property type="entry name" value="NPCBM_assoc"/>
    <property type="match status" value="1"/>
</dbReference>
<organism evidence="4 5">
    <name type="scientific">Actinocatenispora rupis</name>
    <dbReference type="NCBI Taxonomy" id="519421"/>
    <lineage>
        <taxon>Bacteria</taxon>
        <taxon>Bacillati</taxon>
        <taxon>Actinomycetota</taxon>
        <taxon>Actinomycetes</taxon>
        <taxon>Micromonosporales</taxon>
        <taxon>Micromonosporaceae</taxon>
        <taxon>Actinocatenispora</taxon>
    </lineage>
</organism>
<comment type="caution">
    <text evidence="4">The sequence shown here is derived from an EMBL/GenBank/DDBJ whole genome shotgun (WGS) entry which is preliminary data.</text>
</comment>
<evidence type="ECO:0000313" key="5">
    <source>
        <dbReference type="Proteomes" id="UP000612808"/>
    </source>
</evidence>
<dbReference type="AlphaFoldDB" id="A0A8J3J5W5"/>
<dbReference type="PANTHER" id="PTHR12872">
    <property type="entry name" value="ALPHA-N-ACETYLGLUCOSAMINIDASE"/>
    <property type="match status" value="1"/>
</dbReference>
<dbReference type="PANTHER" id="PTHR12872:SF1">
    <property type="entry name" value="ALPHA-N-ACETYLGLUCOSAMINIDASE"/>
    <property type="match status" value="1"/>
</dbReference>
<dbReference type="Proteomes" id="UP000612808">
    <property type="component" value="Unassembled WGS sequence"/>
</dbReference>
<dbReference type="SUPFAM" id="SSF49785">
    <property type="entry name" value="Galactose-binding domain-like"/>
    <property type="match status" value="1"/>
</dbReference>
<dbReference type="InterPro" id="IPR000421">
    <property type="entry name" value="FA58C"/>
</dbReference>
<feature type="domain" description="F5/8 type C" evidence="3">
    <location>
        <begin position="1015"/>
        <end position="1156"/>
    </location>
</feature>
<dbReference type="InterPro" id="IPR024733">
    <property type="entry name" value="NAGLU_tim-barrel"/>
</dbReference>
<dbReference type="Gene3D" id="3.30.379.10">
    <property type="entry name" value="Chitobiase/beta-hexosaminidase domain 2-like"/>
    <property type="match status" value="1"/>
</dbReference>
<dbReference type="EMBL" id="BOMB01000009">
    <property type="protein sequence ID" value="GID10722.1"/>
    <property type="molecule type" value="Genomic_DNA"/>
</dbReference>
<feature type="chain" id="PRO_5035243323" description="F5/8 type C domain-containing protein" evidence="2">
    <location>
        <begin position="27"/>
        <end position="1164"/>
    </location>
</feature>
<keyword evidence="1" id="KW-0378">Hydrolase</keyword>
<dbReference type="InterPro" id="IPR029018">
    <property type="entry name" value="Hex-like_dom2"/>
</dbReference>
<dbReference type="Gene3D" id="2.60.120.260">
    <property type="entry name" value="Galactose-binding domain-like"/>
    <property type="match status" value="1"/>
</dbReference>
<dbReference type="Pfam" id="PF00754">
    <property type="entry name" value="F5_F8_type_C"/>
    <property type="match status" value="1"/>
</dbReference>
<name>A0A8J3J5W5_9ACTN</name>
<protein>
    <recommendedName>
        <fullName evidence="3">F5/8 type C domain-containing protein</fullName>
    </recommendedName>
</protein>
<dbReference type="InterPro" id="IPR024240">
    <property type="entry name" value="NAGLU_N"/>
</dbReference>
<keyword evidence="5" id="KW-1185">Reference proteome</keyword>
<dbReference type="RefSeq" id="WP_203656183.1">
    <property type="nucleotide sequence ID" value="NZ_BAAAZM010000003.1"/>
</dbReference>
<keyword evidence="2" id="KW-0732">Signal</keyword>
<dbReference type="Pfam" id="PF12972">
    <property type="entry name" value="NAGLU_C"/>
    <property type="match status" value="1"/>
</dbReference>
<dbReference type="Pfam" id="PF12971">
    <property type="entry name" value="NAGLU_N"/>
    <property type="match status" value="1"/>
</dbReference>
<sequence>MFRTLRAVLTAVVALVVVGTAVPATAAPPASGGAFDPTPAADALRRLIGGKAGQVVLRAVDRGAGKDRFTVAAEGGHLVVSGTSPAVLLTGFGWYLKEVAHANIALEGENLRLPAQLPLPSAPIGHTASVTHRFALNDTNEGYAGPYLSWSEWQHRIDVLALRGINEVLVYEGQEAVYEKAFQRFGYSAAEMRGWIPQPGHQSWWLLQNICCTASPISQQLVDRHARLGRQIADRLRQLGMTPVLPGYYGTVPPGFADRNAGAHTVPQGTWDGLPRPDWLDPTDPYFAKVAAAFYQAQDELFGASTMYKMDLLHEGGTAGNVSVPDASKAVQKALAAAHPDALWAILGWEKNPLPATLSAVDRSKMVVLDGISDQPSVTDRDRDFQGTPYAFGTIWNFGGHTNLGAQLAEWNQKFFAWQRKSGSALDGIALMPEAIDNNPAAVEFFTELPWRSGPVDLHQWFDEYATARYGAADPHALAAWRVLADTVYSWPANVDSRHPTSLYENQPSLSTSSSALPYDPAAFDQALADLLAVSPALRDTTAYRYDLVDVARQVLANHSRTLLPDLKAAYDAKDAAEFDRLSGRWLGQISLLDRLLGTDDHFLLGAWQQDADRQAATPAEAATLRYDLRVLVTQWAPGTTLQDYARREFNGLVGDYYGARWREYLGSLATALRTGQPPAAIDWQAFADRWAHAGTDYPATAHGDAYALASEVAAVPDGDLTVGSTHNAAPAGGSVRIDATFRNANLIHATDPITLTLRAPDGYQVHAETPTTADSVAAAGTLTASWTVTVPDSAAPGTVPALSASARWTSGGTADQASAATSMLVSGGLTGYETVNRSDASFAGNGDTVGIAGGGADMYKGTDEFGAAYRKGALPDGQAATVRVTRVDATGPYARAGLVARADLTATTGGYATIAVTPAHGCMFTYDSDGDGRLDHYSEVDGFAGPVWVRLGRNGSTFTGECSSDGENWTAVGSSALPGATAAEDVGMVFSAVNAHTGTDGLALFTGFGVAGWTPRDASGDTVRSVRQPVTALNAEAGHPATAANDGSRANSPYWGGPLTGDGTWWQVDLGADTAVSSINVRNYVDGTRWYTYRVLGSTDGEHWFTLGGRMGTSPVTDAGETFRTEATARYVRIVGLSNSANATFHLTEVTVSGTPVGGGTAG</sequence>
<dbReference type="InterPro" id="IPR018905">
    <property type="entry name" value="A-galactase_NEW3"/>
</dbReference>
<dbReference type="Gene3D" id="3.20.20.80">
    <property type="entry name" value="Glycosidases"/>
    <property type="match status" value="1"/>
</dbReference>
<dbReference type="Pfam" id="PF05089">
    <property type="entry name" value="NAGLU"/>
    <property type="match status" value="1"/>
</dbReference>
<gene>
    <name evidence="4" type="ORF">Aru02nite_16110</name>
</gene>
<dbReference type="PROSITE" id="PS50022">
    <property type="entry name" value="FA58C_3"/>
    <property type="match status" value="1"/>
</dbReference>
<dbReference type="GO" id="GO:0005975">
    <property type="term" value="P:carbohydrate metabolic process"/>
    <property type="evidence" value="ECO:0007669"/>
    <property type="project" value="UniProtKB-ARBA"/>
</dbReference>
<reference evidence="4" key="1">
    <citation type="submission" date="2021-01" db="EMBL/GenBank/DDBJ databases">
        <title>Whole genome shotgun sequence of Actinocatenispora rupis NBRC 107355.</title>
        <authorList>
            <person name="Komaki H."/>
            <person name="Tamura T."/>
        </authorList>
    </citation>
    <scope>NUCLEOTIDE SEQUENCE</scope>
    <source>
        <strain evidence="4">NBRC 107355</strain>
    </source>
</reference>
<dbReference type="Gene3D" id="2.60.120.200">
    <property type="match status" value="1"/>
</dbReference>
<accession>A0A8J3J5W5</accession>
<proteinExistence type="predicted"/>
<dbReference type="Gene3D" id="1.20.120.670">
    <property type="entry name" value="N-acetyl-b-d-glucoasminidase"/>
    <property type="match status" value="1"/>
</dbReference>
<dbReference type="InterPro" id="IPR007781">
    <property type="entry name" value="NAGLU"/>
</dbReference>
<dbReference type="GO" id="GO:0016787">
    <property type="term" value="F:hydrolase activity"/>
    <property type="evidence" value="ECO:0007669"/>
    <property type="project" value="UniProtKB-KW"/>
</dbReference>
<evidence type="ECO:0000256" key="2">
    <source>
        <dbReference type="SAM" id="SignalP"/>
    </source>
</evidence>